<dbReference type="Proteomes" id="UP001066276">
    <property type="component" value="Chromosome 1_2"/>
</dbReference>
<gene>
    <name evidence="1" type="ORF">NDU88_002628</name>
</gene>
<dbReference type="AlphaFoldDB" id="A0AAV7W3D1"/>
<proteinExistence type="predicted"/>
<name>A0AAV7W3D1_PLEWA</name>
<dbReference type="EMBL" id="JANPWB010000002">
    <property type="protein sequence ID" value="KAJ1207236.1"/>
    <property type="molecule type" value="Genomic_DNA"/>
</dbReference>
<organism evidence="1 2">
    <name type="scientific">Pleurodeles waltl</name>
    <name type="common">Iberian ribbed newt</name>
    <dbReference type="NCBI Taxonomy" id="8319"/>
    <lineage>
        <taxon>Eukaryota</taxon>
        <taxon>Metazoa</taxon>
        <taxon>Chordata</taxon>
        <taxon>Craniata</taxon>
        <taxon>Vertebrata</taxon>
        <taxon>Euteleostomi</taxon>
        <taxon>Amphibia</taxon>
        <taxon>Batrachia</taxon>
        <taxon>Caudata</taxon>
        <taxon>Salamandroidea</taxon>
        <taxon>Salamandridae</taxon>
        <taxon>Pleurodelinae</taxon>
        <taxon>Pleurodeles</taxon>
    </lineage>
</organism>
<reference evidence="1" key="1">
    <citation type="journal article" date="2022" name="bioRxiv">
        <title>Sequencing and chromosome-scale assembly of the giantPleurodeles waltlgenome.</title>
        <authorList>
            <person name="Brown T."/>
            <person name="Elewa A."/>
            <person name="Iarovenko S."/>
            <person name="Subramanian E."/>
            <person name="Araus A.J."/>
            <person name="Petzold A."/>
            <person name="Susuki M."/>
            <person name="Suzuki K.-i.T."/>
            <person name="Hayashi T."/>
            <person name="Toyoda A."/>
            <person name="Oliveira C."/>
            <person name="Osipova E."/>
            <person name="Leigh N.D."/>
            <person name="Simon A."/>
            <person name="Yun M.H."/>
        </authorList>
    </citation>
    <scope>NUCLEOTIDE SEQUENCE</scope>
    <source>
        <strain evidence="1">20211129_DDA</strain>
        <tissue evidence="1">Liver</tissue>
    </source>
</reference>
<accession>A0AAV7W3D1</accession>
<keyword evidence="2" id="KW-1185">Reference proteome</keyword>
<evidence type="ECO:0000313" key="1">
    <source>
        <dbReference type="EMBL" id="KAJ1207236.1"/>
    </source>
</evidence>
<protein>
    <submittedName>
        <fullName evidence="1">Uncharacterized protein</fullName>
    </submittedName>
</protein>
<sequence length="81" mass="9753">MCCVPARGRRLAQQVVSVKGYSVEMEDGKRWNVSEITKCNEAELRKWKSMRDDNKWTEVNNEVYRRRRLVKRPVYLKDYVT</sequence>
<evidence type="ECO:0000313" key="2">
    <source>
        <dbReference type="Proteomes" id="UP001066276"/>
    </source>
</evidence>
<comment type="caution">
    <text evidence="1">The sequence shown here is derived from an EMBL/GenBank/DDBJ whole genome shotgun (WGS) entry which is preliminary data.</text>
</comment>